<dbReference type="GO" id="GO:0016887">
    <property type="term" value="F:ATP hydrolysis activity"/>
    <property type="evidence" value="ECO:0007669"/>
    <property type="project" value="InterPro"/>
</dbReference>
<dbReference type="SMART" id="SM00382">
    <property type="entry name" value="AAA"/>
    <property type="match status" value="1"/>
</dbReference>
<dbReference type="EMBL" id="JADBEM010000001">
    <property type="protein sequence ID" value="MBE1609343.1"/>
    <property type="molecule type" value="Genomic_DNA"/>
</dbReference>
<dbReference type="PROSITE" id="PS50893">
    <property type="entry name" value="ABC_TRANSPORTER_2"/>
    <property type="match status" value="1"/>
</dbReference>
<dbReference type="InterPro" id="IPR003593">
    <property type="entry name" value="AAA+_ATPase"/>
</dbReference>
<dbReference type="SUPFAM" id="SSF52540">
    <property type="entry name" value="P-loop containing nucleoside triphosphate hydrolases"/>
    <property type="match status" value="1"/>
</dbReference>
<dbReference type="GO" id="GO:0005524">
    <property type="term" value="F:ATP binding"/>
    <property type="evidence" value="ECO:0007669"/>
    <property type="project" value="UniProtKB-KW"/>
</dbReference>
<evidence type="ECO:0000256" key="5">
    <source>
        <dbReference type="ARBA" id="ARBA00022519"/>
    </source>
</evidence>
<feature type="compositionally biased region" description="Basic and acidic residues" evidence="10">
    <location>
        <begin position="90"/>
        <end position="99"/>
    </location>
</feature>
<feature type="domain" description="ABC transporter" evidence="11">
    <location>
        <begin position="8"/>
        <end position="308"/>
    </location>
</feature>
<gene>
    <name evidence="12" type="ORF">HEB94_006191</name>
</gene>
<dbReference type="InterPro" id="IPR050388">
    <property type="entry name" value="ABC_Ni/Peptide_Import"/>
</dbReference>
<evidence type="ECO:0000256" key="9">
    <source>
        <dbReference type="ARBA" id="ARBA00023136"/>
    </source>
</evidence>
<reference evidence="12" key="1">
    <citation type="submission" date="2020-10" db="EMBL/GenBank/DDBJ databases">
        <title>Sequencing the genomes of 1000 actinobacteria strains.</title>
        <authorList>
            <person name="Klenk H.-P."/>
        </authorList>
    </citation>
    <scope>NUCLEOTIDE SEQUENCE</scope>
    <source>
        <strain evidence="12">DSM 45354</strain>
    </source>
</reference>
<evidence type="ECO:0000313" key="12">
    <source>
        <dbReference type="EMBL" id="MBE1609343.1"/>
    </source>
</evidence>
<evidence type="ECO:0000256" key="3">
    <source>
        <dbReference type="ARBA" id="ARBA00022448"/>
    </source>
</evidence>
<dbReference type="RefSeq" id="WP_192752935.1">
    <property type="nucleotide sequence ID" value="NZ_BAABJL010000214.1"/>
</dbReference>
<dbReference type="InterPro" id="IPR027417">
    <property type="entry name" value="P-loop_NTPase"/>
</dbReference>
<dbReference type="PANTHER" id="PTHR43297:SF14">
    <property type="entry name" value="ATPASE AAA-TYPE CORE DOMAIN-CONTAINING PROTEIN"/>
    <property type="match status" value="1"/>
</dbReference>
<keyword evidence="5" id="KW-0997">Cell inner membrane</keyword>
<dbReference type="CDD" id="cd03257">
    <property type="entry name" value="ABC_NikE_OppD_transporters"/>
    <property type="match status" value="1"/>
</dbReference>
<dbReference type="InterPro" id="IPR013563">
    <property type="entry name" value="Oligopep_ABC_C"/>
</dbReference>
<dbReference type="Pfam" id="PF00005">
    <property type="entry name" value="ABC_tran"/>
    <property type="match status" value="2"/>
</dbReference>
<dbReference type="PROSITE" id="PS00211">
    <property type="entry name" value="ABC_TRANSPORTER_1"/>
    <property type="match status" value="1"/>
</dbReference>
<evidence type="ECO:0000256" key="10">
    <source>
        <dbReference type="SAM" id="MobiDB-lite"/>
    </source>
</evidence>
<comment type="caution">
    <text evidence="12">The sequence shown here is derived from an EMBL/GenBank/DDBJ whole genome shotgun (WGS) entry which is preliminary data.</text>
</comment>
<evidence type="ECO:0000256" key="6">
    <source>
        <dbReference type="ARBA" id="ARBA00022741"/>
    </source>
</evidence>
<feature type="region of interest" description="Disordered" evidence="10">
    <location>
        <begin position="90"/>
        <end position="121"/>
    </location>
</feature>
<keyword evidence="6" id="KW-0547">Nucleotide-binding</keyword>
<name>A0A927N2Z1_9ACTN</name>
<dbReference type="AlphaFoldDB" id="A0A927N2Z1"/>
<dbReference type="Gene3D" id="3.40.50.300">
    <property type="entry name" value="P-loop containing nucleotide triphosphate hydrolases"/>
    <property type="match status" value="1"/>
</dbReference>
<comment type="similarity">
    <text evidence="2">Belongs to the ABC transporter superfamily.</text>
</comment>
<dbReference type="InterPro" id="IPR003439">
    <property type="entry name" value="ABC_transporter-like_ATP-bd"/>
</dbReference>
<evidence type="ECO:0000313" key="13">
    <source>
        <dbReference type="Proteomes" id="UP000638648"/>
    </source>
</evidence>
<keyword evidence="9" id="KW-0472">Membrane</keyword>
<dbReference type="Pfam" id="PF08352">
    <property type="entry name" value="oligo_HPY"/>
    <property type="match status" value="1"/>
</dbReference>
<organism evidence="12 13">
    <name type="scientific">Actinopolymorpha pittospori</name>
    <dbReference type="NCBI Taxonomy" id="648752"/>
    <lineage>
        <taxon>Bacteria</taxon>
        <taxon>Bacillati</taxon>
        <taxon>Actinomycetota</taxon>
        <taxon>Actinomycetes</taxon>
        <taxon>Propionibacteriales</taxon>
        <taxon>Actinopolymorphaceae</taxon>
        <taxon>Actinopolymorpha</taxon>
    </lineage>
</organism>
<keyword evidence="13" id="KW-1185">Reference proteome</keyword>
<evidence type="ECO:0000259" key="11">
    <source>
        <dbReference type="PROSITE" id="PS50893"/>
    </source>
</evidence>
<dbReference type="InterPro" id="IPR017871">
    <property type="entry name" value="ABC_transporter-like_CS"/>
</dbReference>
<dbReference type="Proteomes" id="UP000638648">
    <property type="component" value="Unassembled WGS sequence"/>
</dbReference>
<evidence type="ECO:0000256" key="4">
    <source>
        <dbReference type="ARBA" id="ARBA00022475"/>
    </source>
</evidence>
<dbReference type="NCBIfam" id="TIGR01727">
    <property type="entry name" value="oligo_HPY"/>
    <property type="match status" value="1"/>
</dbReference>
<dbReference type="PANTHER" id="PTHR43297">
    <property type="entry name" value="OLIGOPEPTIDE TRANSPORT ATP-BINDING PROTEIN APPD"/>
    <property type="match status" value="1"/>
</dbReference>
<evidence type="ECO:0000256" key="8">
    <source>
        <dbReference type="ARBA" id="ARBA00022967"/>
    </source>
</evidence>
<keyword evidence="8" id="KW-1278">Translocase</keyword>
<keyword evidence="7 12" id="KW-0067">ATP-binding</keyword>
<evidence type="ECO:0000256" key="1">
    <source>
        <dbReference type="ARBA" id="ARBA00004202"/>
    </source>
</evidence>
<comment type="subcellular location">
    <subcellularLocation>
        <location evidence="1">Cell membrane</location>
        <topology evidence="1">Peripheral membrane protein</topology>
    </subcellularLocation>
</comment>
<proteinExistence type="inferred from homology"/>
<keyword evidence="4" id="KW-1003">Cell membrane</keyword>
<dbReference type="GO" id="GO:0015833">
    <property type="term" value="P:peptide transport"/>
    <property type="evidence" value="ECO:0007669"/>
    <property type="project" value="InterPro"/>
</dbReference>
<evidence type="ECO:0000256" key="2">
    <source>
        <dbReference type="ARBA" id="ARBA00005417"/>
    </source>
</evidence>
<accession>A0A927N2Z1</accession>
<feature type="compositionally biased region" description="Basic residues" evidence="10">
    <location>
        <begin position="101"/>
        <end position="112"/>
    </location>
</feature>
<evidence type="ECO:0000256" key="7">
    <source>
        <dbReference type="ARBA" id="ARBA00022840"/>
    </source>
</evidence>
<keyword evidence="3" id="KW-0813">Transport</keyword>
<protein>
    <submittedName>
        <fullName evidence="12">Peptide/nickel transport system ATP-binding protein</fullName>
    </submittedName>
</protein>
<sequence length="395" mass="42597">MSQSDALLTIEGLKTHFFLDEGVVRAVDGVDLRLPLGKTVCVVGESGCGKSITARSILGLVESPGRVVEGHIWWGAGNGAVKDAVANDAVAKEAPEPARRGGTRKSPRGGHRRVQEAASEPSGRIDLAGLDVRGERLRGIRGNEISMVFQEPMASLSPMYTVANQMTEAIRVHQPMSKEEAYQRGIELLSRVGIPRPEQTMEAYPFQLSGGMCQRVMIAIALSCEPSLLIADEPTTALDVTTQARIIDLLVDLQADTGMAMMFITHDLGVVAEIADEVVVMYLGTVVEQGAVDDIFHDPKHPYTKALLDSIPMPGRGVRQPLRSIRGQVPHPLDRPAGCPFHPRCDEAISGLCDSVPPPRVVLGEDRNARCVLYEPNLLDEHARRQAGSAGEGQA</sequence>
<dbReference type="GO" id="GO:0005886">
    <property type="term" value="C:plasma membrane"/>
    <property type="evidence" value="ECO:0007669"/>
    <property type="project" value="UniProtKB-SubCell"/>
</dbReference>